<evidence type="ECO:0000256" key="1">
    <source>
        <dbReference type="SAM" id="MobiDB-lite"/>
    </source>
</evidence>
<proteinExistence type="predicted"/>
<comment type="caution">
    <text evidence="2">The sequence shown here is derived from an EMBL/GenBank/DDBJ whole genome shotgun (WGS) entry which is preliminary data.</text>
</comment>
<name>A0A819TMP2_9BILA</name>
<accession>A0A819TMP2</accession>
<feature type="region of interest" description="Disordered" evidence="1">
    <location>
        <begin position="1"/>
        <end position="61"/>
    </location>
</feature>
<gene>
    <name evidence="2" type="ORF">KXQ929_LOCUS32522</name>
</gene>
<dbReference type="AlphaFoldDB" id="A0A819TMP2"/>
<sequence>MTDISSKKNASVTSHEPKPSAARSSIETAHSRTFPATTTASTQSGYTAQSGGTSEHGSQTQTLTLTEQVRQQLPTLILTLRNKHAEKLKGLSEKEQEAYIMQHINAFRDTLLRNIDQFQAVVKSARPSAASADQADYEEQKQMYGELLRVAIGLTGNMQKTLNEVLTRYRLLIEDLWEAICADKNPAPISEKFQQEIEAYMKETWDPVFAKADKMMDDIEKARAR</sequence>
<evidence type="ECO:0000313" key="3">
    <source>
        <dbReference type="Proteomes" id="UP000663868"/>
    </source>
</evidence>
<protein>
    <submittedName>
        <fullName evidence="2">Uncharacterized protein</fullName>
    </submittedName>
</protein>
<dbReference type="EMBL" id="CAJOBB010003958">
    <property type="protein sequence ID" value="CAF4067375.1"/>
    <property type="molecule type" value="Genomic_DNA"/>
</dbReference>
<dbReference type="Proteomes" id="UP000663868">
    <property type="component" value="Unassembled WGS sequence"/>
</dbReference>
<organism evidence="2 3">
    <name type="scientific">Adineta steineri</name>
    <dbReference type="NCBI Taxonomy" id="433720"/>
    <lineage>
        <taxon>Eukaryota</taxon>
        <taxon>Metazoa</taxon>
        <taxon>Spiralia</taxon>
        <taxon>Gnathifera</taxon>
        <taxon>Rotifera</taxon>
        <taxon>Eurotatoria</taxon>
        <taxon>Bdelloidea</taxon>
        <taxon>Adinetida</taxon>
        <taxon>Adinetidae</taxon>
        <taxon>Adineta</taxon>
    </lineage>
</organism>
<reference evidence="2" key="1">
    <citation type="submission" date="2021-02" db="EMBL/GenBank/DDBJ databases">
        <authorList>
            <person name="Nowell W R."/>
        </authorList>
    </citation>
    <scope>NUCLEOTIDE SEQUENCE</scope>
</reference>
<feature type="compositionally biased region" description="Polar residues" evidence="1">
    <location>
        <begin position="34"/>
        <end position="61"/>
    </location>
</feature>
<evidence type="ECO:0000313" key="2">
    <source>
        <dbReference type="EMBL" id="CAF4067375.1"/>
    </source>
</evidence>